<dbReference type="RefSeq" id="WP_110308572.1">
    <property type="nucleotide sequence ID" value="NZ_QJHK01000030.1"/>
</dbReference>
<gene>
    <name evidence="1" type="ORF">DMB65_20935</name>
</gene>
<keyword evidence="2" id="KW-1185">Reference proteome</keyword>
<name>A0A2V4BJC7_9FLAO</name>
<accession>A0A2V4BJC7</accession>
<reference evidence="1 2" key="1">
    <citation type="submission" date="2018-05" db="EMBL/GenBank/DDBJ databases">
        <title>Flavobacterium sp. strain IMCC34759, incomplete genome.</title>
        <authorList>
            <person name="Joung Y."/>
            <person name="Cho J."/>
        </authorList>
    </citation>
    <scope>NUCLEOTIDE SEQUENCE [LARGE SCALE GENOMIC DNA]</scope>
    <source>
        <strain evidence="1 2">IMCC34759</strain>
    </source>
</reference>
<organism evidence="1 2">
    <name type="scientific">Flavobacterium cheongpyeongense</name>
    <dbReference type="NCBI Taxonomy" id="2212651"/>
    <lineage>
        <taxon>Bacteria</taxon>
        <taxon>Pseudomonadati</taxon>
        <taxon>Bacteroidota</taxon>
        <taxon>Flavobacteriia</taxon>
        <taxon>Flavobacteriales</taxon>
        <taxon>Flavobacteriaceae</taxon>
        <taxon>Flavobacterium</taxon>
    </lineage>
</organism>
<dbReference type="EMBL" id="QJHK01000030">
    <property type="protein sequence ID" value="PXY38847.1"/>
    <property type="molecule type" value="Genomic_DNA"/>
</dbReference>
<protein>
    <submittedName>
        <fullName evidence="1">Uncharacterized protein</fullName>
    </submittedName>
</protein>
<evidence type="ECO:0000313" key="2">
    <source>
        <dbReference type="Proteomes" id="UP000247903"/>
    </source>
</evidence>
<proteinExistence type="predicted"/>
<comment type="caution">
    <text evidence="1">The sequence shown here is derived from an EMBL/GenBank/DDBJ whole genome shotgun (WGS) entry which is preliminary data.</text>
</comment>
<dbReference type="AlphaFoldDB" id="A0A2V4BJC7"/>
<evidence type="ECO:0000313" key="1">
    <source>
        <dbReference type="EMBL" id="PXY38847.1"/>
    </source>
</evidence>
<sequence length="80" mass="8786">MENQLRKNRPSFKAVVDAFHENKVISSNITLKDLASVSDKLTSTLGVDDLASWTFIGPNFVYTGSDDIASPEVIIRSSKV</sequence>
<dbReference type="Proteomes" id="UP000247903">
    <property type="component" value="Unassembled WGS sequence"/>
</dbReference>